<dbReference type="Pfam" id="PF07635">
    <property type="entry name" value="PSCyt1"/>
    <property type="match status" value="1"/>
</dbReference>
<reference evidence="1 2" key="1">
    <citation type="journal article" date="2019" name="Int. J. Syst. Evol. Microbiol.">
        <title>Capsulimonas corticalis gen. nov., sp. nov., an aerobic capsulated bacterium, of a novel bacterial order, Capsulimonadales ord. nov., of the class Armatimonadia of the phylum Armatimonadetes.</title>
        <authorList>
            <person name="Li J."/>
            <person name="Kudo C."/>
            <person name="Tonouchi A."/>
        </authorList>
    </citation>
    <scope>NUCLEOTIDE SEQUENCE [LARGE SCALE GENOMIC DNA]</scope>
    <source>
        <strain evidence="1 2">AX-7</strain>
    </source>
</reference>
<gene>
    <name evidence="1" type="ORF">CCAX7_28440</name>
</gene>
<dbReference type="PROSITE" id="PS51007">
    <property type="entry name" value="CYTC"/>
    <property type="match status" value="1"/>
</dbReference>
<dbReference type="Pfam" id="PF07587">
    <property type="entry name" value="PSD1"/>
    <property type="match status" value="1"/>
</dbReference>
<dbReference type="InterPro" id="IPR011429">
    <property type="entry name" value="Cyt_c_Planctomycete-type"/>
</dbReference>
<sequence length="852" mass="93116">MNQPKHLKTTPHHFKAVALATAGLLSLVAWAATAAPPAPSAIPVRPLDPVEAKSVSYNKQIKPLLGLRCASCHGASSPSSGLSVMSVASLLKGGARGPAIVAGKPDASLLVQYVRGIKSPRMPIGNGALSVDEIHLIREWILAGAHDDSADKTGKTVVDEGVIDPSAPLEDESGLTLAEIRAKHLARLPAPPRIPGVSAPTFNPIDNFIAAKWREMKFPTPPVCDDAAFVRRAYLDVVGMIPTESQASAFIADKTPDKRAKLVDTLLARDDDYAAAWLPWWEDALASNGSHQGGTGTRPNLEKWLTTNLKVNRPYDEMAAELIDPNTPSPTAAMTRGWIRNDDHVETTQSAAYVAQVFLGTGVKCASCHNHFLNPEWTQRKFMGYASYFAPKDVEVIRCEVHEGDFVPPTFLFNQPAARSAAMHIPSDLDNRLKQVSRLVVDPQNPRFAKCIVNRLWKRYLGLGLVEPADDFRAEGNAPSHPQLLNWLADDFMRHGYDLKHTIRLILTSRTYQLRYDPTVADTYSASSPDKPRYVRSPSLRRLTEEQLLDSVNVMMGNKDAPRAAYDEDSTALTRALGRSASRNEISTSRSDDVAVVQALELLNGEEYSSRVTSGAFARTMSQERDPAQIAGRAYWSAYSRPPTSQELSVAKKFLRAEIASSDAPSKPVIENVWFDSAPPSGTMPADPWTPAPEMPFFGKASHTVPLADGPHEQHFVDAKPALTLNNGDQLFAYVYIDPAHPPRELMLQWNDGNWEHRAYWGENLIDYGASGSAARHEMGALPPAGQWVRLAVPADKVGLGTAAQIGGMSFDQVGGRVYFNRAGVIPAVKPHPAIVDMVWALTSSPEFQYIH</sequence>
<dbReference type="Pfam" id="PF07583">
    <property type="entry name" value="PSCyt2"/>
    <property type="match status" value="1"/>
</dbReference>
<dbReference type="InterPro" id="IPR009056">
    <property type="entry name" value="Cyt_c-like_dom"/>
</dbReference>
<dbReference type="EMBL" id="AP025739">
    <property type="protein sequence ID" value="BDI30793.1"/>
    <property type="molecule type" value="Genomic_DNA"/>
</dbReference>
<evidence type="ECO:0000313" key="1">
    <source>
        <dbReference type="EMBL" id="BDI30793.1"/>
    </source>
</evidence>
<protein>
    <submittedName>
        <fullName evidence="1">Uncharacterized protein</fullName>
    </submittedName>
</protein>
<organism evidence="1 2">
    <name type="scientific">Capsulimonas corticalis</name>
    <dbReference type="NCBI Taxonomy" id="2219043"/>
    <lineage>
        <taxon>Bacteria</taxon>
        <taxon>Bacillati</taxon>
        <taxon>Armatimonadota</taxon>
        <taxon>Armatimonadia</taxon>
        <taxon>Capsulimonadales</taxon>
        <taxon>Capsulimonadaceae</taxon>
        <taxon>Capsulimonas</taxon>
    </lineage>
</organism>
<name>A0A402CTA3_9BACT</name>
<dbReference type="GO" id="GO:0020037">
    <property type="term" value="F:heme binding"/>
    <property type="evidence" value="ECO:0007669"/>
    <property type="project" value="InterPro"/>
</dbReference>
<dbReference type="InterPro" id="IPR022655">
    <property type="entry name" value="DUF1553"/>
</dbReference>
<evidence type="ECO:0000313" key="2">
    <source>
        <dbReference type="Proteomes" id="UP000287394"/>
    </source>
</evidence>
<dbReference type="InterPro" id="IPR036909">
    <property type="entry name" value="Cyt_c-like_dom_sf"/>
</dbReference>
<dbReference type="GO" id="GO:0009055">
    <property type="term" value="F:electron transfer activity"/>
    <property type="evidence" value="ECO:0007669"/>
    <property type="project" value="InterPro"/>
</dbReference>
<dbReference type="Proteomes" id="UP000287394">
    <property type="component" value="Chromosome"/>
</dbReference>
<accession>A0A402CTA3</accession>
<dbReference type="PANTHER" id="PTHR35889">
    <property type="entry name" value="CYCLOINULO-OLIGOSACCHARIDE FRUCTANOTRANSFERASE-RELATED"/>
    <property type="match status" value="1"/>
</dbReference>
<dbReference type="KEGG" id="ccot:CCAX7_28440"/>
<dbReference type="SUPFAM" id="SSF46626">
    <property type="entry name" value="Cytochrome c"/>
    <property type="match status" value="1"/>
</dbReference>
<dbReference type="AlphaFoldDB" id="A0A402CTA3"/>
<keyword evidence="2" id="KW-1185">Reference proteome</keyword>
<proteinExistence type="predicted"/>
<dbReference type="PANTHER" id="PTHR35889:SF3">
    <property type="entry name" value="F-BOX DOMAIN-CONTAINING PROTEIN"/>
    <property type="match status" value="1"/>
</dbReference>
<dbReference type="RefSeq" id="WP_119320614.1">
    <property type="nucleotide sequence ID" value="NZ_AP025739.1"/>
</dbReference>
<dbReference type="OrthoDB" id="127107at2"/>
<dbReference type="InterPro" id="IPR011444">
    <property type="entry name" value="DUF1549"/>
</dbReference>